<evidence type="ECO:0008006" key="4">
    <source>
        <dbReference type="Google" id="ProtNLM"/>
    </source>
</evidence>
<comment type="caution">
    <text evidence="2">The sequence shown here is derived from an EMBL/GenBank/DDBJ whole genome shotgun (WGS) entry which is preliminary data.</text>
</comment>
<dbReference type="Proteomes" id="UP000179037">
    <property type="component" value="Unassembled WGS sequence"/>
</dbReference>
<evidence type="ECO:0000313" key="3">
    <source>
        <dbReference type="Proteomes" id="UP000179037"/>
    </source>
</evidence>
<sequence>MTGLLSTSGTIITANLGAFGYAGFGNGGAFDFAAGGLLYGGSVTGGDWSTLGYNYSGTIAGTTLSSGQPSSGVSWELDGNGDTDVDLFKRAFSGTASVDTFVPVPAAMWLFGSGLALLAGMARRRRSAQH</sequence>
<dbReference type="AlphaFoldDB" id="A0A1F6U3I6"/>
<evidence type="ECO:0000256" key="1">
    <source>
        <dbReference type="SAM" id="Phobius"/>
    </source>
</evidence>
<dbReference type="EMBL" id="MFTC01000029">
    <property type="protein sequence ID" value="OGI51946.1"/>
    <property type="molecule type" value="Genomic_DNA"/>
</dbReference>
<gene>
    <name evidence="2" type="ORF">A3A87_08930</name>
</gene>
<accession>A0A1F6U3I6</accession>
<name>A0A1F6U3I6_9PROT</name>
<proteinExistence type="predicted"/>
<evidence type="ECO:0000313" key="2">
    <source>
        <dbReference type="EMBL" id="OGI51946.1"/>
    </source>
</evidence>
<keyword evidence="1" id="KW-0472">Membrane</keyword>
<feature type="transmembrane region" description="Helical" evidence="1">
    <location>
        <begin position="101"/>
        <end position="122"/>
    </location>
</feature>
<organism evidence="2 3">
    <name type="scientific">Candidatus Muproteobacteria bacterium RIFCSPLOWO2_01_FULL_60_18</name>
    <dbReference type="NCBI Taxonomy" id="1817768"/>
    <lineage>
        <taxon>Bacteria</taxon>
        <taxon>Pseudomonadati</taxon>
        <taxon>Pseudomonadota</taxon>
        <taxon>Candidatus Muproteobacteria</taxon>
    </lineage>
</organism>
<keyword evidence="1" id="KW-0812">Transmembrane</keyword>
<keyword evidence="1" id="KW-1133">Transmembrane helix</keyword>
<reference evidence="2 3" key="1">
    <citation type="journal article" date="2016" name="Nat. Commun.">
        <title>Thousands of microbial genomes shed light on interconnected biogeochemical processes in an aquifer system.</title>
        <authorList>
            <person name="Anantharaman K."/>
            <person name="Brown C.T."/>
            <person name="Hug L.A."/>
            <person name="Sharon I."/>
            <person name="Castelle C.J."/>
            <person name="Probst A.J."/>
            <person name="Thomas B.C."/>
            <person name="Singh A."/>
            <person name="Wilkins M.J."/>
            <person name="Karaoz U."/>
            <person name="Brodie E.L."/>
            <person name="Williams K.H."/>
            <person name="Hubbard S.S."/>
            <person name="Banfield J.F."/>
        </authorList>
    </citation>
    <scope>NUCLEOTIDE SEQUENCE [LARGE SCALE GENOMIC DNA]</scope>
</reference>
<protein>
    <recommendedName>
        <fullName evidence="4">VPLPA-CTERM sorting domain-containing protein</fullName>
    </recommendedName>
</protein>